<dbReference type="GO" id="GO:0007059">
    <property type="term" value="P:chromosome segregation"/>
    <property type="evidence" value="ECO:0007669"/>
    <property type="project" value="TreeGrafter"/>
</dbReference>
<comment type="caution">
    <text evidence="8">The sequence shown here is derived from an EMBL/GenBank/DDBJ whole genome shotgun (WGS) entry which is preliminary data.</text>
</comment>
<gene>
    <name evidence="8" type="ORF">BSL78_13491</name>
</gene>
<dbReference type="GO" id="GO:0046982">
    <property type="term" value="F:protein heterodimerization activity"/>
    <property type="evidence" value="ECO:0007669"/>
    <property type="project" value="InterPro"/>
</dbReference>
<feature type="region of interest" description="Disordered" evidence="6">
    <location>
        <begin position="283"/>
        <end position="437"/>
    </location>
</feature>
<dbReference type="EMBL" id="MRZV01000455">
    <property type="protein sequence ID" value="PIK49632.1"/>
    <property type="molecule type" value="Genomic_DNA"/>
</dbReference>
<organism evidence="8 9">
    <name type="scientific">Stichopus japonicus</name>
    <name type="common">Sea cucumber</name>
    <dbReference type="NCBI Taxonomy" id="307972"/>
    <lineage>
        <taxon>Eukaryota</taxon>
        <taxon>Metazoa</taxon>
        <taxon>Echinodermata</taxon>
        <taxon>Eleutherozoa</taxon>
        <taxon>Echinozoa</taxon>
        <taxon>Holothuroidea</taxon>
        <taxon>Aspidochirotacea</taxon>
        <taxon>Aspidochirotida</taxon>
        <taxon>Stichopodidae</taxon>
        <taxon>Apostichopus</taxon>
    </lineage>
</organism>
<evidence type="ECO:0000256" key="4">
    <source>
        <dbReference type="ARBA" id="ARBA00022454"/>
    </source>
</evidence>
<reference evidence="8 9" key="1">
    <citation type="journal article" date="2017" name="PLoS Biol.">
        <title>The sea cucumber genome provides insights into morphological evolution and visceral regeneration.</title>
        <authorList>
            <person name="Zhang X."/>
            <person name="Sun L."/>
            <person name="Yuan J."/>
            <person name="Sun Y."/>
            <person name="Gao Y."/>
            <person name="Zhang L."/>
            <person name="Li S."/>
            <person name="Dai H."/>
            <person name="Hamel J.F."/>
            <person name="Liu C."/>
            <person name="Yu Y."/>
            <person name="Liu S."/>
            <person name="Lin W."/>
            <person name="Guo K."/>
            <person name="Jin S."/>
            <person name="Xu P."/>
            <person name="Storey K.B."/>
            <person name="Huan P."/>
            <person name="Zhang T."/>
            <person name="Zhou Y."/>
            <person name="Zhang J."/>
            <person name="Lin C."/>
            <person name="Li X."/>
            <person name="Xing L."/>
            <person name="Huo D."/>
            <person name="Sun M."/>
            <person name="Wang L."/>
            <person name="Mercier A."/>
            <person name="Li F."/>
            <person name="Yang H."/>
            <person name="Xiang J."/>
        </authorList>
    </citation>
    <scope>NUCLEOTIDE SEQUENCE [LARGE SCALE GENOMIC DNA]</scope>
    <source>
        <strain evidence="8">Shaxun</strain>
        <tissue evidence="8">Muscle</tissue>
    </source>
</reference>
<evidence type="ECO:0000256" key="2">
    <source>
        <dbReference type="ARBA" id="ARBA00004286"/>
    </source>
</evidence>
<dbReference type="InterPro" id="IPR009072">
    <property type="entry name" value="Histone-fold"/>
</dbReference>
<dbReference type="STRING" id="307972.A0A2G8KNP5"/>
<dbReference type="GO" id="GO:0003677">
    <property type="term" value="F:DNA binding"/>
    <property type="evidence" value="ECO:0007669"/>
    <property type="project" value="InterPro"/>
</dbReference>
<dbReference type="PANTHER" id="PTHR46904">
    <property type="entry name" value="CENTROMERE PROTEIN T"/>
    <property type="match status" value="1"/>
</dbReference>
<protein>
    <submittedName>
        <fullName evidence="8">Putative centromere protein T</fullName>
    </submittedName>
</protein>
<feature type="region of interest" description="Disordered" evidence="6">
    <location>
        <begin position="200"/>
        <end position="225"/>
    </location>
</feature>
<dbReference type="GO" id="GO:0051382">
    <property type="term" value="P:kinetochore assembly"/>
    <property type="evidence" value="ECO:0007669"/>
    <property type="project" value="InterPro"/>
</dbReference>
<dbReference type="SUPFAM" id="SSF47113">
    <property type="entry name" value="Histone-fold"/>
    <property type="match status" value="1"/>
</dbReference>
<feature type="domain" description="CENP-T/Histone H4 histone fold" evidence="7">
    <location>
        <begin position="444"/>
        <end position="537"/>
    </location>
</feature>
<evidence type="ECO:0000313" key="8">
    <source>
        <dbReference type="EMBL" id="PIK49632.1"/>
    </source>
</evidence>
<dbReference type="CDD" id="cd22920">
    <property type="entry name" value="HFD_CENP-T"/>
    <property type="match status" value="1"/>
</dbReference>
<comment type="similarity">
    <text evidence="3">Belongs to the CENP-T/CNN1 family.</text>
</comment>
<dbReference type="PANTHER" id="PTHR46904:SF1">
    <property type="entry name" value="CENTROMERE PROTEIN T"/>
    <property type="match status" value="1"/>
</dbReference>
<feature type="compositionally biased region" description="Polar residues" evidence="6">
    <location>
        <begin position="283"/>
        <end position="301"/>
    </location>
</feature>
<dbReference type="InterPro" id="IPR035425">
    <property type="entry name" value="CENP-T/H4_C"/>
</dbReference>
<keyword evidence="9" id="KW-1185">Reference proteome</keyword>
<sequence>MSSRKVTPRGIIQGVLEANSITKSAVNTTRTRRRSLRRSLAEATPGTLIKGVLQTSSTAKKSPARNTRVLPTPPLSAIRKSSRIARLQSSGSQDPTPRGLIRGLLASTAPETPAAHVVVRTSTDNESETDVQRNAYQGRIADLISPDVDTPEVLSQERRTKGGIKRQRGVANIPKDAFQSGIHQRMQKDVADVSSFSDSTLHSIPEESEGRQTGRITTTNDEDVSSQEEMEVEIAALAQLATQPQTRTAGEDEELDILQDTSAVSLSNMSFGEVAAANTIQVHQVSDHQSMTQPASENSSSTEEDEPSSAKRQRTLIEKNSVTAKQRGTTQDVINRSGTSVVQDGEGTESPAESDEMLDISQPEAENLDGNTSDVSHTNEDEEQDISSIFSPMVTPSALLGGRRKTPAPKTPAAYKSQGRRAQPPGTQRTLPRTRRSLRKPHALPLSLTKSIFTHFSNGSISKGAWEAIEDCTDKFLEQVTKDLAHYSSHAKRKTIHTEDVILLMKRQGHVSDMQSFYALVEKYLSMEQRRELIPCALAGGGTKPDL</sequence>
<dbReference type="AlphaFoldDB" id="A0A2G8KNP5"/>
<evidence type="ECO:0000256" key="6">
    <source>
        <dbReference type="SAM" id="MobiDB-lite"/>
    </source>
</evidence>
<dbReference type="GO" id="GO:0000278">
    <property type="term" value="P:mitotic cell cycle"/>
    <property type="evidence" value="ECO:0007669"/>
    <property type="project" value="TreeGrafter"/>
</dbReference>
<dbReference type="Pfam" id="PF15511">
    <property type="entry name" value="CENP-T_C"/>
    <property type="match status" value="1"/>
</dbReference>
<evidence type="ECO:0000256" key="1">
    <source>
        <dbReference type="ARBA" id="ARBA00004123"/>
    </source>
</evidence>
<dbReference type="OrthoDB" id="10071342at2759"/>
<evidence type="ECO:0000259" key="7">
    <source>
        <dbReference type="Pfam" id="PF15511"/>
    </source>
</evidence>
<feature type="compositionally biased region" description="Polar residues" evidence="6">
    <location>
        <begin position="318"/>
        <end position="342"/>
    </location>
</feature>
<dbReference type="GO" id="GO:0000776">
    <property type="term" value="C:kinetochore"/>
    <property type="evidence" value="ECO:0007669"/>
    <property type="project" value="InterPro"/>
</dbReference>
<evidence type="ECO:0000256" key="3">
    <source>
        <dbReference type="ARBA" id="ARBA00010137"/>
    </source>
</evidence>
<keyword evidence="4" id="KW-0158">Chromosome</keyword>
<proteinExistence type="inferred from homology"/>
<dbReference type="InterPro" id="IPR028255">
    <property type="entry name" value="CENP-T"/>
</dbReference>
<name>A0A2G8KNP5_STIJA</name>
<accession>A0A2G8KNP5</accession>
<dbReference type="Proteomes" id="UP000230750">
    <property type="component" value="Unassembled WGS sequence"/>
</dbReference>
<comment type="subcellular location">
    <subcellularLocation>
        <location evidence="2">Chromosome</location>
    </subcellularLocation>
    <subcellularLocation>
        <location evidence="1">Nucleus</location>
    </subcellularLocation>
</comment>
<evidence type="ECO:0000313" key="9">
    <source>
        <dbReference type="Proteomes" id="UP000230750"/>
    </source>
</evidence>
<keyword evidence="5" id="KW-0539">Nucleus</keyword>
<dbReference type="GO" id="GO:0005634">
    <property type="term" value="C:nucleus"/>
    <property type="evidence" value="ECO:0007669"/>
    <property type="project" value="UniProtKB-SubCell"/>
</dbReference>
<dbReference type="Gene3D" id="1.10.20.10">
    <property type="entry name" value="Histone, subunit A"/>
    <property type="match status" value="1"/>
</dbReference>
<evidence type="ECO:0000256" key="5">
    <source>
        <dbReference type="ARBA" id="ARBA00023242"/>
    </source>
</evidence>